<dbReference type="STRING" id="1384049.CD29_17210"/>
<dbReference type="InterPro" id="IPR016783">
    <property type="entry name" value="Biofilm_formation_YmcA"/>
</dbReference>
<sequence length="145" mass="16366">MTTKLYTKEEIVEKAKEIAHMIANTEQVDFFKKAEAQINDNQFVREKIASLKTLQKQAVNFQHLGKERALKLIEEKIEKIEQEIDELPIVQEFKQSQYEVNNLLQLVSNAIANSVTDEVIESTGGDVLKGETGSKVRNSQPGSCS</sequence>
<protein>
    <recommendedName>
        <fullName evidence="5">Master regulator for biofilm formation</fullName>
    </recommendedName>
</protein>
<dbReference type="InterPro" id="IPR010368">
    <property type="entry name" value="Com_YlbF"/>
</dbReference>
<dbReference type="PANTHER" id="PTHR38448">
    <property type="entry name" value="REGULATORY PROTEIN YLBF-RELATED"/>
    <property type="match status" value="1"/>
</dbReference>
<dbReference type="AlphaFoldDB" id="A0A0A3IN11"/>
<dbReference type="PIRSF" id="PIRSF021287">
    <property type="entry name" value="Biofilm_formation_YmcA"/>
    <property type="match status" value="1"/>
</dbReference>
<dbReference type="EMBL" id="JPVN01000027">
    <property type="protein sequence ID" value="KGR76222.1"/>
    <property type="molecule type" value="Genomic_DNA"/>
</dbReference>
<evidence type="ECO:0000313" key="3">
    <source>
        <dbReference type="EMBL" id="KGR76222.1"/>
    </source>
</evidence>
<evidence type="ECO:0000256" key="1">
    <source>
        <dbReference type="SAM" id="Coils"/>
    </source>
</evidence>
<dbReference type="eggNOG" id="COG4550">
    <property type="taxonomic scope" value="Bacteria"/>
</dbReference>
<reference evidence="3 4" key="1">
    <citation type="submission" date="2014-02" db="EMBL/GenBank/DDBJ databases">
        <title>Draft genome sequence of Lysinibacillus manganicus DSM 26584T.</title>
        <authorList>
            <person name="Zhang F."/>
            <person name="Wang G."/>
            <person name="Zhang L."/>
        </authorList>
    </citation>
    <scope>NUCLEOTIDE SEQUENCE [LARGE SCALE GENOMIC DNA]</scope>
    <source>
        <strain evidence="3 4">DSM 26584</strain>
    </source>
</reference>
<evidence type="ECO:0000256" key="2">
    <source>
        <dbReference type="SAM" id="MobiDB-lite"/>
    </source>
</evidence>
<feature type="coiled-coil region" evidence="1">
    <location>
        <begin position="63"/>
        <end position="90"/>
    </location>
</feature>
<proteinExistence type="predicted"/>
<keyword evidence="4" id="KW-1185">Reference proteome</keyword>
<name>A0A0A3IN11_9BACL</name>
<dbReference type="PANTHER" id="PTHR38448:SF1">
    <property type="entry name" value="YLBF FAMILY REGULATOR"/>
    <property type="match status" value="1"/>
</dbReference>
<feature type="region of interest" description="Disordered" evidence="2">
    <location>
        <begin position="126"/>
        <end position="145"/>
    </location>
</feature>
<dbReference type="InterPro" id="IPR023378">
    <property type="entry name" value="YheA/YmcA-like_dom_sf"/>
</dbReference>
<comment type="caution">
    <text evidence="3">The sequence shown here is derived from an EMBL/GenBank/DDBJ whole genome shotgun (WGS) entry which is preliminary data.</text>
</comment>
<dbReference type="Proteomes" id="UP000030416">
    <property type="component" value="Unassembled WGS sequence"/>
</dbReference>
<accession>A0A0A3IN11</accession>
<dbReference type="SUPFAM" id="SSF158622">
    <property type="entry name" value="YheA/YmcA-like"/>
    <property type="match status" value="1"/>
</dbReference>
<feature type="compositionally biased region" description="Polar residues" evidence="2">
    <location>
        <begin position="135"/>
        <end position="145"/>
    </location>
</feature>
<dbReference type="RefSeq" id="WP_036189351.1">
    <property type="nucleotide sequence ID" value="NZ_AVDA01000027.1"/>
</dbReference>
<dbReference type="OrthoDB" id="2167788at2"/>
<evidence type="ECO:0008006" key="5">
    <source>
        <dbReference type="Google" id="ProtNLM"/>
    </source>
</evidence>
<dbReference type="Pfam" id="PF06133">
    <property type="entry name" value="Com_YlbF"/>
    <property type="match status" value="1"/>
</dbReference>
<evidence type="ECO:0000313" key="4">
    <source>
        <dbReference type="Proteomes" id="UP000030416"/>
    </source>
</evidence>
<dbReference type="Gene3D" id="1.20.1500.10">
    <property type="entry name" value="YheA/YmcA-like"/>
    <property type="match status" value="1"/>
</dbReference>
<gene>
    <name evidence="3" type="ORF">CD29_17210</name>
</gene>
<organism evidence="3 4">
    <name type="scientific">Ureibacillus manganicus DSM 26584</name>
    <dbReference type="NCBI Taxonomy" id="1384049"/>
    <lineage>
        <taxon>Bacteria</taxon>
        <taxon>Bacillati</taxon>
        <taxon>Bacillota</taxon>
        <taxon>Bacilli</taxon>
        <taxon>Bacillales</taxon>
        <taxon>Caryophanaceae</taxon>
        <taxon>Ureibacillus</taxon>
    </lineage>
</organism>
<keyword evidence="1" id="KW-0175">Coiled coil</keyword>
<dbReference type="InterPro" id="IPR052767">
    <property type="entry name" value="Bact_com_dev_regulator"/>
</dbReference>